<keyword evidence="1" id="KW-0540">Nuclease</keyword>
<dbReference type="Proteomes" id="UP001205311">
    <property type="component" value="Unassembled WGS sequence"/>
</dbReference>
<proteinExistence type="predicted"/>
<dbReference type="InterPro" id="IPR012296">
    <property type="entry name" value="Nuclease_put_TT1808"/>
</dbReference>
<reference evidence="1 2" key="1">
    <citation type="submission" date="2022-06" db="EMBL/GenBank/DDBJ databases">
        <title>Genomic Encyclopedia of Archaeal and Bacterial Type Strains, Phase II (KMG-II): from individual species to whole genera.</title>
        <authorList>
            <person name="Goeker M."/>
        </authorList>
    </citation>
    <scope>NUCLEOTIDE SEQUENCE [LARGE SCALE GENOMIC DNA]</scope>
    <source>
        <strain evidence="1 2">DSM 40477</strain>
    </source>
</reference>
<evidence type="ECO:0000313" key="2">
    <source>
        <dbReference type="Proteomes" id="UP001205311"/>
    </source>
</evidence>
<keyword evidence="1" id="KW-0378">Hydrolase</keyword>
<gene>
    <name evidence="1" type="ORF">LX15_002095</name>
</gene>
<accession>A0ABT1HSA4</accession>
<organism evidence="1 2">
    <name type="scientific">Streptoalloteichus tenebrarius (strain ATCC 17920 / DSM 40477 / JCM 4838 / CBS 697.72 / NBRC 16177 / NCIMB 11028 / NRRL B-12390 / A12253. 1 / ISP 5477)</name>
    <name type="common">Streptomyces tenebrarius</name>
    <dbReference type="NCBI Taxonomy" id="1933"/>
    <lineage>
        <taxon>Bacteria</taxon>
        <taxon>Bacillati</taxon>
        <taxon>Actinomycetota</taxon>
        <taxon>Actinomycetes</taxon>
        <taxon>Pseudonocardiales</taxon>
        <taxon>Pseudonocardiaceae</taxon>
        <taxon>Streptoalloteichus</taxon>
    </lineage>
</organism>
<dbReference type="EMBL" id="JAMTCP010000008">
    <property type="protein sequence ID" value="MCP2258401.1"/>
    <property type="molecule type" value="Genomic_DNA"/>
</dbReference>
<comment type="caution">
    <text evidence="1">The sequence shown here is derived from an EMBL/GenBank/DDBJ whole genome shotgun (WGS) entry which is preliminary data.</text>
</comment>
<keyword evidence="2" id="KW-1185">Reference proteome</keyword>
<protein>
    <submittedName>
        <fullName evidence="1">Restriction endonuclease</fullName>
    </submittedName>
</protein>
<sequence length="66" mass="7357">MDYKIKSVEYADAGIPHYWIVDIEHPVSLVACHLTDEFGYQDAPAATGTFTTTDPFPVTLDLDQLL</sequence>
<dbReference type="GO" id="GO:0004519">
    <property type="term" value="F:endonuclease activity"/>
    <property type="evidence" value="ECO:0007669"/>
    <property type="project" value="UniProtKB-KW"/>
</dbReference>
<keyword evidence="1" id="KW-0255">Endonuclease</keyword>
<dbReference type="RefSeq" id="WP_253669323.1">
    <property type="nucleotide sequence ID" value="NZ_JAMTCP010000008.1"/>
</dbReference>
<name>A0ABT1HSA4_STRSD</name>
<dbReference type="Gene3D" id="3.90.1570.10">
    <property type="entry name" value="tt1808, chain A"/>
    <property type="match status" value="1"/>
</dbReference>
<evidence type="ECO:0000313" key="1">
    <source>
        <dbReference type="EMBL" id="MCP2258401.1"/>
    </source>
</evidence>